<evidence type="ECO:0000313" key="5">
    <source>
        <dbReference type="Proteomes" id="UP000265618"/>
    </source>
</evidence>
<keyword evidence="2" id="KW-0560">Oxidoreductase</keyword>
<name>A0A391P6S0_9EUKA</name>
<dbReference type="GO" id="GO:0006108">
    <property type="term" value="P:malate metabolic process"/>
    <property type="evidence" value="ECO:0007669"/>
    <property type="project" value="TreeGrafter"/>
</dbReference>
<gene>
    <name evidence="4" type="ORF">KIPB_011620</name>
</gene>
<proteinExistence type="predicted"/>
<dbReference type="InterPro" id="IPR046346">
    <property type="entry name" value="Aminoacid_DH-like_N_sf"/>
</dbReference>
<organism evidence="4 5">
    <name type="scientific">Kipferlia bialata</name>
    <dbReference type="NCBI Taxonomy" id="797122"/>
    <lineage>
        <taxon>Eukaryota</taxon>
        <taxon>Metamonada</taxon>
        <taxon>Carpediemonas-like organisms</taxon>
        <taxon>Kipferlia</taxon>
    </lineage>
</organism>
<dbReference type="Pfam" id="PF00390">
    <property type="entry name" value="malic"/>
    <property type="match status" value="1"/>
</dbReference>
<evidence type="ECO:0000313" key="4">
    <source>
        <dbReference type="EMBL" id="GCA63732.1"/>
    </source>
</evidence>
<dbReference type="EMBL" id="BDIP01004798">
    <property type="protein sequence ID" value="GCA63732.1"/>
    <property type="molecule type" value="Genomic_DNA"/>
</dbReference>
<comment type="cofactor">
    <cofactor evidence="1">
        <name>Mg(2+)</name>
        <dbReference type="ChEBI" id="CHEBI:18420"/>
    </cofactor>
</comment>
<dbReference type="InterPro" id="IPR012301">
    <property type="entry name" value="Malic_N_dom"/>
</dbReference>
<evidence type="ECO:0000256" key="2">
    <source>
        <dbReference type="ARBA" id="ARBA00023002"/>
    </source>
</evidence>
<sequence length="137" mass="15752">MSPLHHTLAILKDRIQNKDTGFTQAEREALGLDGRLPPKVETIQQQIARCEMQFFAIPKGIAQWLYLNRLQETNETLYYAFVIRNLVACLPIVYTPVVGEACSSYCQIWRSRPRGLYLNRSHLGKVASILDNWPYEA</sequence>
<dbReference type="GO" id="GO:0005739">
    <property type="term" value="C:mitochondrion"/>
    <property type="evidence" value="ECO:0007669"/>
    <property type="project" value="TreeGrafter"/>
</dbReference>
<reference evidence="4 5" key="1">
    <citation type="journal article" date="2018" name="PLoS ONE">
        <title>The draft genome of Kipferlia bialata reveals reductive genome evolution in fornicate parasites.</title>
        <authorList>
            <person name="Tanifuji G."/>
            <person name="Takabayashi S."/>
            <person name="Kume K."/>
            <person name="Takagi M."/>
            <person name="Nakayama T."/>
            <person name="Kamikawa R."/>
            <person name="Inagaki Y."/>
            <person name="Hashimoto T."/>
        </authorList>
    </citation>
    <scope>NUCLEOTIDE SEQUENCE [LARGE SCALE GENOMIC DNA]</scope>
    <source>
        <strain evidence="4">NY0173</strain>
    </source>
</reference>
<accession>A0A391P6S0</accession>
<dbReference type="Proteomes" id="UP000265618">
    <property type="component" value="Unassembled WGS sequence"/>
</dbReference>
<evidence type="ECO:0000259" key="3">
    <source>
        <dbReference type="Pfam" id="PF00390"/>
    </source>
</evidence>
<comment type="caution">
    <text evidence="4">The sequence shown here is derived from an EMBL/GenBank/DDBJ whole genome shotgun (WGS) entry which is preliminary data.</text>
</comment>
<feature type="domain" description="Malic enzyme N-terminal" evidence="3">
    <location>
        <begin position="71"/>
        <end position="136"/>
    </location>
</feature>
<dbReference type="Gene3D" id="3.40.50.10380">
    <property type="entry name" value="Malic enzyme, N-terminal domain"/>
    <property type="match status" value="1"/>
</dbReference>
<evidence type="ECO:0000256" key="1">
    <source>
        <dbReference type="ARBA" id="ARBA00001946"/>
    </source>
</evidence>
<dbReference type="InterPro" id="IPR037062">
    <property type="entry name" value="Malic_N_dom_sf"/>
</dbReference>
<feature type="non-terminal residue" evidence="4">
    <location>
        <position position="137"/>
    </location>
</feature>
<dbReference type="PANTHER" id="PTHR23406">
    <property type="entry name" value="MALIC ENZYME-RELATED"/>
    <property type="match status" value="1"/>
</dbReference>
<dbReference type="PANTHER" id="PTHR23406:SF32">
    <property type="entry name" value="NADP-DEPENDENT MALIC ENZYME"/>
    <property type="match status" value="1"/>
</dbReference>
<dbReference type="GO" id="GO:0004471">
    <property type="term" value="F:malate dehydrogenase (decarboxylating) (NAD+) activity"/>
    <property type="evidence" value="ECO:0007669"/>
    <property type="project" value="TreeGrafter"/>
</dbReference>
<dbReference type="AlphaFoldDB" id="A0A391P6S0"/>
<keyword evidence="5" id="KW-1185">Reference proteome</keyword>
<dbReference type="SUPFAM" id="SSF53223">
    <property type="entry name" value="Aminoacid dehydrogenase-like, N-terminal domain"/>
    <property type="match status" value="1"/>
</dbReference>
<protein>
    <recommendedName>
        <fullName evidence="3">Malic enzyme N-terminal domain-containing protein</fullName>
    </recommendedName>
</protein>
<dbReference type="OrthoDB" id="5365701at2759"/>